<proteinExistence type="predicted"/>
<protein>
    <recommendedName>
        <fullName evidence="2">Peroxiredoxin-like 2 activated in M-CSF stimulated monocytes</fullName>
    </recommendedName>
</protein>
<evidence type="ECO:0008006" key="2">
    <source>
        <dbReference type="Google" id="ProtNLM"/>
    </source>
</evidence>
<reference evidence="1" key="1">
    <citation type="submission" date="2021-01" db="EMBL/GenBank/DDBJ databases">
        <authorList>
            <person name="Corre E."/>
            <person name="Pelletier E."/>
            <person name="Niang G."/>
            <person name="Scheremetjew M."/>
            <person name="Finn R."/>
            <person name="Kale V."/>
            <person name="Holt S."/>
            <person name="Cochrane G."/>
            <person name="Meng A."/>
            <person name="Brown T."/>
            <person name="Cohen L."/>
        </authorList>
    </citation>
    <scope>NUCLEOTIDE SEQUENCE</scope>
    <source>
        <strain evidence="1">UIO037</strain>
    </source>
</reference>
<organism evidence="1">
    <name type="scientific">Prymnesium polylepis</name>
    <dbReference type="NCBI Taxonomy" id="72548"/>
    <lineage>
        <taxon>Eukaryota</taxon>
        <taxon>Haptista</taxon>
        <taxon>Haptophyta</taxon>
        <taxon>Prymnesiophyceae</taxon>
        <taxon>Prymnesiales</taxon>
        <taxon>Prymnesiaceae</taxon>
        <taxon>Prymnesium</taxon>
    </lineage>
</organism>
<dbReference type="InterPro" id="IPR032801">
    <property type="entry name" value="PXL2A/B/C"/>
</dbReference>
<dbReference type="EMBL" id="HBKO01031210">
    <property type="protein sequence ID" value="CAE2247832.1"/>
    <property type="molecule type" value="Transcribed_RNA"/>
</dbReference>
<accession>A0A6V4SN97</accession>
<sequence>MLGVEEFRTGYFCGPLYQDPEREFYKILGSKPIFTFGGIGKALLNPLKLRRELKEMGERQKAKNVEGNMQGDGLTKGGILVISPQDEILHTFYEEPGNGVPKEEAAKIIAAVRSIRK</sequence>
<dbReference type="AlphaFoldDB" id="A0A6V4SN97"/>
<gene>
    <name evidence="1" type="ORF">CPOL0286_LOCUS14215</name>
</gene>
<name>A0A6V4SN97_9EUKA</name>
<evidence type="ECO:0000313" key="1">
    <source>
        <dbReference type="EMBL" id="CAE2247832.1"/>
    </source>
</evidence>
<dbReference type="Pfam" id="PF13911">
    <property type="entry name" value="AhpC-TSA_2"/>
    <property type="match status" value="1"/>
</dbReference>